<dbReference type="EMBL" id="JANSLM010000004">
    <property type="protein sequence ID" value="MDT8838258.1"/>
    <property type="molecule type" value="Genomic_DNA"/>
</dbReference>
<proteinExistence type="predicted"/>
<name>A0AAP5UTM3_9BURK</name>
<organism evidence="2 3">
    <name type="scientific">Paraburkholderia fungorum</name>
    <dbReference type="NCBI Taxonomy" id="134537"/>
    <lineage>
        <taxon>Bacteria</taxon>
        <taxon>Pseudomonadati</taxon>
        <taxon>Pseudomonadota</taxon>
        <taxon>Betaproteobacteria</taxon>
        <taxon>Burkholderiales</taxon>
        <taxon>Burkholderiaceae</taxon>
        <taxon>Paraburkholderia</taxon>
    </lineage>
</organism>
<dbReference type="InterPro" id="IPR001173">
    <property type="entry name" value="Glyco_trans_2-like"/>
</dbReference>
<gene>
    <name evidence="2" type="ORF">ParKJ_12620</name>
</gene>
<dbReference type="PANTHER" id="PTHR43685">
    <property type="entry name" value="GLYCOSYLTRANSFERASE"/>
    <property type="match status" value="1"/>
</dbReference>
<dbReference type="AlphaFoldDB" id="A0AAP5UTM3"/>
<dbReference type="SUPFAM" id="SSF53448">
    <property type="entry name" value="Nucleotide-diphospho-sugar transferases"/>
    <property type="match status" value="1"/>
</dbReference>
<reference evidence="2" key="1">
    <citation type="submission" date="2022-08" db="EMBL/GenBank/DDBJ databases">
        <authorList>
            <person name="Kim S.-J."/>
        </authorList>
    </citation>
    <scope>NUCLEOTIDE SEQUENCE</scope>
    <source>
        <strain evidence="2">KJ</strain>
    </source>
</reference>
<dbReference type="RefSeq" id="WP_106354468.1">
    <property type="nucleotide sequence ID" value="NZ_JANSLM010000004.1"/>
</dbReference>
<sequence>MSHSPLVTIVMSTYNGEKFIRAQLDSLIAQEYVNWCLLIRDDGSSDGTAEILGEYQSRDARISIVRDMHGNLGPARSFIVLLQQVSSPIFMCCDQDDIWLPHKVRNAVSCFDSCGDSPKLFFTDLVVVDADLNVLADSFMKFQKFDPHRASSLKGLLMQNVVVGCTMAGNRALLNLIQLSPQNDSVDMLMHDWWLALLASAFGTIEYSPVASILYRQHGGNSLGASGSSLARYLTMLRNSKPWERASLYICKVALQCSAFGQAYGCSLNRTDVAAIHRVSALGSARSCIPLVRALIAGLSMNGWLRNVALILSVIVHPTSRNRAFSPRIVDATKEV</sequence>
<dbReference type="InterPro" id="IPR050834">
    <property type="entry name" value="Glycosyltransf_2"/>
</dbReference>
<evidence type="ECO:0000313" key="2">
    <source>
        <dbReference type="EMBL" id="MDT8838258.1"/>
    </source>
</evidence>
<protein>
    <submittedName>
        <fullName evidence="2">Glycosyltransferase family 2 protein</fullName>
    </submittedName>
</protein>
<dbReference type="Proteomes" id="UP001246473">
    <property type="component" value="Unassembled WGS sequence"/>
</dbReference>
<dbReference type="PANTHER" id="PTHR43685:SF2">
    <property type="entry name" value="GLYCOSYLTRANSFERASE 2-LIKE DOMAIN-CONTAINING PROTEIN"/>
    <property type="match status" value="1"/>
</dbReference>
<dbReference type="InterPro" id="IPR029044">
    <property type="entry name" value="Nucleotide-diphossugar_trans"/>
</dbReference>
<accession>A0AAP5UTM3</accession>
<dbReference type="Gene3D" id="3.90.550.10">
    <property type="entry name" value="Spore Coat Polysaccharide Biosynthesis Protein SpsA, Chain A"/>
    <property type="match status" value="1"/>
</dbReference>
<evidence type="ECO:0000259" key="1">
    <source>
        <dbReference type="Pfam" id="PF00535"/>
    </source>
</evidence>
<dbReference type="CDD" id="cd04196">
    <property type="entry name" value="GT_2_like_d"/>
    <property type="match status" value="1"/>
</dbReference>
<dbReference type="Pfam" id="PF00535">
    <property type="entry name" value="Glycos_transf_2"/>
    <property type="match status" value="1"/>
</dbReference>
<comment type="caution">
    <text evidence="2">The sequence shown here is derived from an EMBL/GenBank/DDBJ whole genome shotgun (WGS) entry which is preliminary data.</text>
</comment>
<feature type="domain" description="Glycosyltransferase 2-like" evidence="1">
    <location>
        <begin position="8"/>
        <end position="109"/>
    </location>
</feature>
<evidence type="ECO:0000313" key="3">
    <source>
        <dbReference type="Proteomes" id="UP001246473"/>
    </source>
</evidence>